<name>X1F676_9ZZZZ</name>
<dbReference type="InterPro" id="IPR011990">
    <property type="entry name" value="TPR-like_helical_dom_sf"/>
</dbReference>
<accession>X1F676</accession>
<reference evidence="1" key="1">
    <citation type="journal article" date="2014" name="Front. Microbiol.">
        <title>High frequency of phylogenetically diverse reductive dehalogenase-homologous genes in deep subseafloor sedimentary metagenomes.</title>
        <authorList>
            <person name="Kawai M."/>
            <person name="Futagami T."/>
            <person name="Toyoda A."/>
            <person name="Takaki Y."/>
            <person name="Nishi S."/>
            <person name="Hori S."/>
            <person name="Arai W."/>
            <person name="Tsubouchi T."/>
            <person name="Morono Y."/>
            <person name="Uchiyama I."/>
            <person name="Ito T."/>
            <person name="Fujiyama A."/>
            <person name="Inagaki F."/>
            <person name="Takami H."/>
        </authorList>
    </citation>
    <scope>NUCLEOTIDE SEQUENCE</scope>
    <source>
        <strain evidence="1">Expedition CK06-06</strain>
    </source>
</reference>
<dbReference type="AlphaFoldDB" id="X1F676"/>
<proteinExistence type="predicted"/>
<gene>
    <name evidence="1" type="ORF">S03H2_11295</name>
</gene>
<sequence length="344" mass="39455">MTVLYTKKDFAQVQNYLQKVTQLNESSPLNPNYLLMRAFVLTISSRMRDRTEAETIFKKIAKENPSIRVTNSALIGLCNLYFEEYRIFNQMEILDDIQPLVDHLRRNAKESNSYSLLANTKLIQAKLALLKINMVEARKLLTEAQNIADKHDLQLLAGEISREHDRLLDELKLWESIKKTQASASERLELASVDKVIERLQGRRTIEPLESGGQQPVSVLILAAGGVLLFSYPFSDDWKQDDDLFGSFLSAFLSFSDEFFSQGLDRAKFGEDTILLQPVGDFSICYLFKGQTYFAKRKLEKFAETIQKDPSIWETLEKFEKSSQVAELKDLPNMDKLLTNVFLN</sequence>
<evidence type="ECO:0000313" key="1">
    <source>
        <dbReference type="EMBL" id="GAH41131.1"/>
    </source>
</evidence>
<protein>
    <recommendedName>
        <fullName evidence="2">Tetratricopeptide repeat protein</fullName>
    </recommendedName>
</protein>
<evidence type="ECO:0008006" key="2">
    <source>
        <dbReference type="Google" id="ProtNLM"/>
    </source>
</evidence>
<dbReference type="Gene3D" id="1.25.40.10">
    <property type="entry name" value="Tetratricopeptide repeat domain"/>
    <property type="match status" value="1"/>
</dbReference>
<organism evidence="1">
    <name type="scientific">marine sediment metagenome</name>
    <dbReference type="NCBI Taxonomy" id="412755"/>
    <lineage>
        <taxon>unclassified sequences</taxon>
        <taxon>metagenomes</taxon>
        <taxon>ecological metagenomes</taxon>
    </lineage>
</organism>
<comment type="caution">
    <text evidence="1">The sequence shown here is derived from an EMBL/GenBank/DDBJ whole genome shotgun (WGS) entry which is preliminary data.</text>
</comment>
<dbReference type="EMBL" id="BARU01005771">
    <property type="protein sequence ID" value="GAH41131.1"/>
    <property type="molecule type" value="Genomic_DNA"/>
</dbReference>